<reference evidence="2 3" key="1">
    <citation type="submission" date="2018-06" db="EMBL/GenBank/DDBJ databases">
        <title>Genomic Encyclopedia of Type Strains, Phase IV (KMG-IV): sequencing the most valuable type-strain genomes for metagenomic binning, comparative biology and taxonomic classification.</title>
        <authorList>
            <person name="Goeker M."/>
        </authorList>
    </citation>
    <scope>NUCLEOTIDE SEQUENCE [LARGE SCALE GENOMIC DNA]</scope>
    <source>
        <strain evidence="2 3">DSM 22112</strain>
    </source>
</reference>
<dbReference type="OrthoDB" id="9814848at2"/>
<keyword evidence="1" id="KW-1133">Transmembrane helix</keyword>
<name>A0A366I0J7_9FIRM</name>
<feature type="transmembrane region" description="Helical" evidence="1">
    <location>
        <begin position="35"/>
        <end position="52"/>
    </location>
</feature>
<gene>
    <name evidence="2" type="ORF">DES36_12024</name>
</gene>
<evidence type="ECO:0000313" key="3">
    <source>
        <dbReference type="Proteomes" id="UP000253490"/>
    </source>
</evidence>
<accession>A0A366I0J7</accession>
<dbReference type="RefSeq" id="WP_113921571.1">
    <property type="nucleotide sequence ID" value="NZ_QNRX01000020.1"/>
</dbReference>
<dbReference type="InterPro" id="IPR027890">
    <property type="entry name" value="DUF4491"/>
</dbReference>
<dbReference type="EMBL" id="QNRX01000020">
    <property type="protein sequence ID" value="RBP59082.1"/>
    <property type="molecule type" value="Genomic_DNA"/>
</dbReference>
<dbReference type="AlphaFoldDB" id="A0A366I0J7"/>
<keyword evidence="3" id="KW-1185">Reference proteome</keyword>
<keyword evidence="1" id="KW-0472">Membrane</keyword>
<evidence type="ECO:0000256" key="1">
    <source>
        <dbReference type="SAM" id="Phobius"/>
    </source>
</evidence>
<organism evidence="2 3">
    <name type="scientific">Alkalibaculum bacchi</name>
    <dbReference type="NCBI Taxonomy" id="645887"/>
    <lineage>
        <taxon>Bacteria</taxon>
        <taxon>Bacillati</taxon>
        <taxon>Bacillota</taxon>
        <taxon>Clostridia</taxon>
        <taxon>Eubacteriales</taxon>
        <taxon>Eubacteriaceae</taxon>
        <taxon>Alkalibaculum</taxon>
    </lineage>
</organism>
<keyword evidence="1" id="KW-0812">Transmembrane</keyword>
<feature type="transmembrane region" description="Helical" evidence="1">
    <location>
        <begin position="6"/>
        <end position="23"/>
    </location>
</feature>
<evidence type="ECO:0000313" key="2">
    <source>
        <dbReference type="EMBL" id="RBP59082.1"/>
    </source>
</evidence>
<comment type="caution">
    <text evidence="2">The sequence shown here is derived from an EMBL/GenBank/DDBJ whole genome shotgun (WGS) entry which is preliminary data.</text>
</comment>
<proteinExistence type="predicted"/>
<protein>
    <submittedName>
        <fullName evidence="2">Uncharacterized protein DUF4491</fullName>
    </submittedName>
</protein>
<dbReference type="Pfam" id="PF14898">
    <property type="entry name" value="DUF4491"/>
    <property type="match status" value="1"/>
</dbReference>
<sequence>MNFQGIIIGIISFIIIGVFHPIVIKSEYYIGKKIWPVFLVTGIALIGVSLYAKNNILSTIIGVTAFTCLWSIHEIFEQEQRVKKGWFPKNPNKTSADNNATSN</sequence>
<dbReference type="Proteomes" id="UP000253490">
    <property type="component" value="Unassembled WGS sequence"/>
</dbReference>